<comment type="pathway">
    <text evidence="2">Glycolipid biosynthesis; glycosylphosphatidylinositol-anchor biosynthesis.</text>
</comment>
<reference evidence="12" key="1">
    <citation type="submission" date="2019-11" db="EMBL/GenBank/DDBJ databases">
        <authorList>
            <person name="Liu Y."/>
            <person name="Hou J."/>
            <person name="Li T.-Q."/>
            <person name="Guan C.-H."/>
            <person name="Wu X."/>
            <person name="Wu H.-Z."/>
            <person name="Ling F."/>
            <person name="Zhang R."/>
            <person name="Shi X.-G."/>
            <person name="Ren J.-P."/>
            <person name="Chen E.-F."/>
            <person name="Sun J.-M."/>
        </authorList>
    </citation>
    <scope>NUCLEOTIDE SEQUENCE</scope>
    <source>
        <strain evidence="12">Adult_tree_wgs_1</strain>
        <tissue evidence="12">Leaves</tissue>
    </source>
</reference>
<feature type="transmembrane region" description="Helical" evidence="11">
    <location>
        <begin position="766"/>
        <end position="788"/>
    </location>
</feature>
<comment type="similarity">
    <text evidence="3">Belongs to the PIGG/PIGN/PIGO family. PIGO subfamily.</text>
</comment>
<dbReference type="InterPro" id="IPR002591">
    <property type="entry name" value="Phosphodiest/P_Trfase"/>
</dbReference>
<organism evidence="12 13">
    <name type="scientific">Rhododendron simsii</name>
    <name type="common">Sims's rhododendron</name>
    <dbReference type="NCBI Taxonomy" id="118357"/>
    <lineage>
        <taxon>Eukaryota</taxon>
        <taxon>Viridiplantae</taxon>
        <taxon>Streptophyta</taxon>
        <taxon>Embryophyta</taxon>
        <taxon>Tracheophyta</taxon>
        <taxon>Spermatophyta</taxon>
        <taxon>Magnoliopsida</taxon>
        <taxon>eudicotyledons</taxon>
        <taxon>Gunneridae</taxon>
        <taxon>Pentapetalae</taxon>
        <taxon>asterids</taxon>
        <taxon>Ericales</taxon>
        <taxon>Ericaceae</taxon>
        <taxon>Ericoideae</taxon>
        <taxon>Rhodoreae</taxon>
        <taxon>Rhododendron</taxon>
    </lineage>
</organism>
<feature type="transmembrane region" description="Helical" evidence="11">
    <location>
        <begin position="21"/>
        <end position="44"/>
    </location>
</feature>
<dbReference type="Pfam" id="PF01663">
    <property type="entry name" value="Phosphodiest"/>
    <property type="match status" value="1"/>
</dbReference>
<dbReference type="GO" id="GO:0005789">
    <property type="term" value="C:endoplasmic reticulum membrane"/>
    <property type="evidence" value="ECO:0007669"/>
    <property type="project" value="UniProtKB-SubCell"/>
</dbReference>
<feature type="transmembrane region" description="Helical" evidence="11">
    <location>
        <begin position="727"/>
        <end position="746"/>
    </location>
</feature>
<dbReference type="PANTHER" id="PTHR23071:SF1">
    <property type="entry name" value="GPI ETHANOLAMINE PHOSPHATE TRANSFERASE 3"/>
    <property type="match status" value="1"/>
</dbReference>
<feature type="transmembrane region" description="Helical" evidence="11">
    <location>
        <begin position="950"/>
        <end position="970"/>
    </location>
</feature>
<keyword evidence="8 11" id="KW-1133">Transmembrane helix</keyword>
<evidence type="ECO:0000256" key="9">
    <source>
        <dbReference type="ARBA" id="ARBA00023136"/>
    </source>
</evidence>
<feature type="transmembrane region" description="Helical" evidence="11">
    <location>
        <begin position="549"/>
        <end position="567"/>
    </location>
</feature>
<evidence type="ECO:0000256" key="1">
    <source>
        <dbReference type="ARBA" id="ARBA00004477"/>
    </source>
</evidence>
<evidence type="ECO:0000313" key="12">
    <source>
        <dbReference type="EMBL" id="KAF7129707.1"/>
    </source>
</evidence>
<keyword evidence="7" id="KW-0256">Endoplasmic reticulum</keyword>
<proteinExistence type="inferred from homology"/>
<evidence type="ECO:0000313" key="13">
    <source>
        <dbReference type="Proteomes" id="UP000626092"/>
    </source>
</evidence>
<dbReference type="Gene3D" id="3.40.720.10">
    <property type="entry name" value="Alkaline Phosphatase, subunit A"/>
    <property type="match status" value="1"/>
</dbReference>
<evidence type="ECO:0000256" key="8">
    <source>
        <dbReference type="ARBA" id="ARBA00022989"/>
    </source>
</evidence>
<comment type="caution">
    <text evidence="12">The sequence shown here is derived from an EMBL/GenBank/DDBJ whole genome shotgun (WGS) entry which is preliminary data.</text>
</comment>
<dbReference type="SUPFAM" id="SSF53649">
    <property type="entry name" value="Alkaline phosphatase-like"/>
    <property type="match status" value="1"/>
</dbReference>
<dbReference type="GO" id="GO:0006506">
    <property type="term" value="P:GPI anchor biosynthetic process"/>
    <property type="evidence" value="ECO:0007669"/>
    <property type="project" value="UniProtKB-UniPathway"/>
</dbReference>
<feature type="transmembrane region" description="Helical" evidence="11">
    <location>
        <begin position="695"/>
        <end position="715"/>
    </location>
</feature>
<dbReference type="EMBL" id="WJXA01000010">
    <property type="protein sequence ID" value="KAF7129707.1"/>
    <property type="molecule type" value="Genomic_DNA"/>
</dbReference>
<dbReference type="Proteomes" id="UP000626092">
    <property type="component" value="Unassembled WGS sequence"/>
</dbReference>
<evidence type="ECO:0000256" key="3">
    <source>
        <dbReference type="ARBA" id="ARBA00008695"/>
    </source>
</evidence>
<evidence type="ECO:0008006" key="14">
    <source>
        <dbReference type="Google" id="ProtNLM"/>
    </source>
</evidence>
<dbReference type="PANTHER" id="PTHR23071">
    <property type="entry name" value="PHOSPHATIDYLINOSITOL GLYCAN"/>
    <property type="match status" value="1"/>
</dbReference>
<evidence type="ECO:0000256" key="4">
    <source>
        <dbReference type="ARBA" id="ARBA00022502"/>
    </source>
</evidence>
<dbReference type="CDD" id="cd16023">
    <property type="entry name" value="GPI_EPT_3"/>
    <property type="match status" value="1"/>
</dbReference>
<dbReference type="InterPro" id="IPR037675">
    <property type="entry name" value="PIG-O_N"/>
</dbReference>
<keyword evidence="10" id="KW-0325">Glycoprotein</keyword>
<keyword evidence="13" id="KW-1185">Reference proteome</keyword>
<gene>
    <name evidence="12" type="ORF">RHSIM_Rhsim10G0128800</name>
</gene>
<dbReference type="GO" id="GO:0051377">
    <property type="term" value="F:mannose-ethanolamine phosphotransferase activity"/>
    <property type="evidence" value="ECO:0007669"/>
    <property type="project" value="InterPro"/>
</dbReference>
<evidence type="ECO:0000256" key="6">
    <source>
        <dbReference type="ARBA" id="ARBA00022692"/>
    </source>
</evidence>
<feature type="transmembrane region" description="Helical" evidence="11">
    <location>
        <begin position="800"/>
        <end position="819"/>
    </location>
</feature>
<evidence type="ECO:0000256" key="10">
    <source>
        <dbReference type="ARBA" id="ARBA00023180"/>
    </source>
</evidence>
<keyword evidence="9 11" id="KW-0472">Membrane</keyword>
<evidence type="ECO:0000256" key="7">
    <source>
        <dbReference type="ARBA" id="ARBA00022824"/>
    </source>
</evidence>
<evidence type="ECO:0000256" key="5">
    <source>
        <dbReference type="ARBA" id="ARBA00022679"/>
    </source>
</evidence>
<feature type="transmembrane region" description="Helical" evidence="11">
    <location>
        <begin position="982"/>
        <end position="1006"/>
    </location>
</feature>
<dbReference type="UniPathway" id="UPA00196"/>
<feature type="transmembrane region" description="Helical" evidence="11">
    <location>
        <begin position="855"/>
        <end position="879"/>
    </location>
</feature>
<protein>
    <recommendedName>
        <fullName evidence="14">GPI ethanolamine phosphate transferase 3</fullName>
    </recommendedName>
</protein>
<dbReference type="OrthoDB" id="272139at2759"/>
<dbReference type="InterPro" id="IPR039524">
    <property type="entry name" value="PIGO/GPI13"/>
</dbReference>
<keyword evidence="5" id="KW-0808">Transferase</keyword>
<evidence type="ECO:0000256" key="11">
    <source>
        <dbReference type="SAM" id="Phobius"/>
    </source>
</evidence>
<accession>A0A834LCK2</accession>
<evidence type="ECO:0000256" key="2">
    <source>
        <dbReference type="ARBA" id="ARBA00004687"/>
    </source>
</evidence>
<keyword evidence="4" id="KW-0337">GPI-anchor biosynthesis</keyword>
<sequence length="1022" mass="113807">MDASAWRREVAKRRRGGIWPFLTIFFLILVLHCAAILLFTRGFLLTRTELPHYSNCSDVYQSPCVQPPPSLPNKEDAYCRNATLNKQHCWTKPAIDHLVIILCSLLKSFNSHITPSPIGSPCWRGMPMFCPHHFYIKFVDIKPWMGKLQVLHKLASREGSSARIFKAIADPPTTSLQRLKGLTTGGLPTFIDVGNSFGAPVIPEDNLISQLVRNGKRVVMMGDDTWLQLFPHHFNVSFPFPSFNVKDLHTVDDGCTRHLFPSLYDEDWDVLIAHFLGVDHAGHIFGVNSIPMIEKLEQYNVLLEAIVAVLEGQSDPGGLHENTLLLVMGDHGQTINGDHGGGSAEEVETVIFAMGFKDPPSSSMLERDTSSCQLDVDGRMFCINSMQQIDFAVTVAALLGVPFPFGSIGSVNPELYALAAGTWNLKRSSNDVFQNHLITEEWMQNYVNVLCMNSWQGQFGSGSGKFQSGTTNGTIDRTGNGEGDWQCNWLHAGHPSLLGAEVFEVGFLSYEFRRGFQKLLKRQIDAYLSFLASVAELARSKWTQFNLKIMSIGFGVMLISLLVHVAISQDAGQLTYSSVDNVVTISAEEYQRLMSFQSLATGSSSTTTLAQKDVPPIPVPPIQEALSVSKWRTAMEAEMSALHDNGTWELAFVFVLLVSVLRFCIELGPSKQAVSSGLADLCPSWMLAVSESYPFWRHIAELLPVLALIILAYMLHESISRSSCRRFLKNVIRGTIFSYLLIAAYWTSESKLLNLPPMPIDIQRHYIPKVIYMIGFGQLSSLALLQFLSEEKTSSWKETVAVKIVAVLSAWSSTIIILSGRQGPVVALASMAGGWCIMRLERLEQDSENGHLQTLSLYSFPVTQWSLLAVCLFFCSGHWCAFDGLHYAAAFIGFEEFILVPQAILLSIDTFGFSHILPIFGIPFLAIQQVPSGQGEQQKKFFLIQSCQVYLMYGLITATTATFTMLCVAIQRRHLMVWGLFAPKFVFDVVGLMLTDFLIFLALLYYCVRVDDDGPGHQITDK</sequence>
<keyword evidence="6 11" id="KW-0812">Transmembrane</keyword>
<comment type="subcellular location">
    <subcellularLocation>
        <location evidence="1">Endoplasmic reticulum membrane</location>
        <topology evidence="1">Multi-pass membrane protein</topology>
    </subcellularLocation>
</comment>
<dbReference type="InterPro" id="IPR017850">
    <property type="entry name" value="Alkaline_phosphatase_core_sf"/>
</dbReference>
<name>A0A834LCK2_RHOSS</name>
<dbReference type="AlphaFoldDB" id="A0A834LCK2"/>